<feature type="region of interest" description="Disordered" evidence="1">
    <location>
        <begin position="21"/>
        <end position="49"/>
    </location>
</feature>
<dbReference type="EMBL" id="JBFBVU010000026">
    <property type="protein sequence ID" value="MEV8468348.1"/>
    <property type="molecule type" value="Genomic_DNA"/>
</dbReference>
<protein>
    <submittedName>
        <fullName evidence="2">Uncharacterized protein</fullName>
    </submittedName>
</protein>
<keyword evidence="3" id="KW-1185">Reference proteome</keyword>
<dbReference type="Proteomes" id="UP001553161">
    <property type="component" value="Unassembled WGS sequence"/>
</dbReference>
<comment type="caution">
    <text evidence="2">The sequence shown here is derived from an EMBL/GenBank/DDBJ whole genome shotgun (WGS) entry which is preliminary data.</text>
</comment>
<organism evidence="2 3">
    <name type="scientific">Meridianimarinicoccus marinus</name>
    <dbReference type="NCBI Taxonomy" id="3231483"/>
    <lineage>
        <taxon>Bacteria</taxon>
        <taxon>Pseudomonadati</taxon>
        <taxon>Pseudomonadota</taxon>
        <taxon>Alphaproteobacteria</taxon>
        <taxon>Rhodobacterales</taxon>
        <taxon>Paracoccaceae</taxon>
        <taxon>Meridianimarinicoccus</taxon>
    </lineage>
</organism>
<sequence length="49" mass="5581">MMAECDGLKLARYVDGPETLHDIRTDPQEQTNFPAIPIWPNGKPRWNSA</sequence>
<name>A0ABV3L9Z5_9RHOB</name>
<reference evidence="2 3" key="1">
    <citation type="submission" date="2024-07" db="EMBL/GenBank/DDBJ databases">
        <authorList>
            <person name="Kang M."/>
        </authorList>
    </citation>
    <scope>NUCLEOTIDE SEQUENCE [LARGE SCALE GENOMIC DNA]</scope>
    <source>
        <strain evidence="2 3">DFM31</strain>
    </source>
</reference>
<dbReference type="RefSeq" id="WP_366194297.1">
    <property type="nucleotide sequence ID" value="NZ_JBFBVU010000026.1"/>
</dbReference>
<proteinExistence type="predicted"/>
<evidence type="ECO:0000313" key="3">
    <source>
        <dbReference type="Proteomes" id="UP001553161"/>
    </source>
</evidence>
<gene>
    <name evidence="2" type="ORF">AB0T83_16345</name>
</gene>
<evidence type="ECO:0000256" key="1">
    <source>
        <dbReference type="SAM" id="MobiDB-lite"/>
    </source>
</evidence>
<evidence type="ECO:0000313" key="2">
    <source>
        <dbReference type="EMBL" id="MEV8468348.1"/>
    </source>
</evidence>
<accession>A0ABV3L9Z5</accession>